<dbReference type="Proteomes" id="UP000295620">
    <property type="component" value="Unassembled WGS sequence"/>
</dbReference>
<evidence type="ECO:0000313" key="3">
    <source>
        <dbReference type="EMBL" id="TDQ09597.1"/>
    </source>
</evidence>
<evidence type="ECO:0000259" key="2">
    <source>
        <dbReference type="SMART" id="SM00867"/>
    </source>
</evidence>
<dbReference type="InterPro" id="IPR036761">
    <property type="entry name" value="TTHA0802/YceI-like_sf"/>
</dbReference>
<dbReference type="AlphaFoldDB" id="A0A4V3D190"/>
<feature type="domain" description="Lipid/polyisoprenoid-binding YceI-like" evidence="2">
    <location>
        <begin position="39"/>
        <end position="204"/>
    </location>
</feature>
<evidence type="ECO:0000256" key="1">
    <source>
        <dbReference type="SAM" id="SignalP"/>
    </source>
</evidence>
<dbReference type="EMBL" id="SNYC01000004">
    <property type="protein sequence ID" value="TDQ09597.1"/>
    <property type="molecule type" value="Genomic_DNA"/>
</dbReference>
<gene>
    <name evidence="3" type="ORF">ATK78_1753</name>
</gene>
<dbReference type="PANTHER" id="PTHR34406">
    <property type="entry name" value="PROTEIN YCEI"/>
    <property type="match status" value="1"/>
</dbReference>
<keyword evidence="4" id="KW-1185">Reference proteome</keyword>
<dbReference type="InterPro" id="IPR007372">
    <property type="entry name" value="Lipid/polyisoprenoid-bd_YceI"/>
</dbReference>
<dbReference type="Gene3D" id="2.40.128.110">
    <property type="entry name" value="Lipid/polyisoprenoid-binding, YceI-like"/>
    <property type="match status" value="1"/>
</dbReference>
<evidence type="ECO:0000313" key="4">
    <source>
        <dbReference type="Proteomes" id="UP000295620"/>
    </source>
</evidence>
<dbReference type="SUPFAM" id="SSF101874">
    <property type="entry name" value="YceI-like"/>
    <property type="match status" value="1"/>
</dbReference>
<sequence>MNTLFIRSIFVNQNSKNMKRLFLFLVAVSISAASFAQTKWTVDPMHSFVNFSVKHMGISFVDGSFKKFDGTVTAAKPDLTDAAISFTVDVNSISTSVEPRDKHLKTDDFFNAEAYPTMKFESTSFKKLKGDTYELNGKLTIRDVTKDVKFSVVFGGTAKDQQGNSKAGFAATTTINRLDYNIKYDPTGMGVAKDVKITLNLEFAQAK</sequence>
<protein>
    <submittedName>
        <fullName evidence="3">Polyisoprenoid-binding protein YceI</fullName>
    </submittedName>
</protein>
<organism evidence="3 4">
    <name type="scientific">Pedobacter metabolipauper</name>
    <dbReference type="NCBI Taxonomy" id="425513"/>
    <lineage>
        <taxon>Bacteria</taxon>
        <taxon>Pseudomonadati</taxon>
        <taxon>Bacteroidota</taxon>
        <taxon>Sphingobacteriia</taxon>
        <taxon>Sphingobacteriales</taxon>
        <taxon>Sphingobacteriaceae</taxon>
        <taxon>Pedobacter</taxon>
    </lineage>
</organism>
<dbReference type="SMART" id="SM00867">
    <property type="entry name" value="YceI"/>
    <property type="match status" value="1"/>
</dbReference>
<comment type="caution">
    <text evidence="3">The sequence shown here is derived from an EMBL/GenBank/DDBJ whole genome shotgun (WGS) entry which is preliminary data.</text>
</comment>
<dbReference type="Pfam" id="PF04264">
    <property type="entry name" value="YceI"/>
    <property type="match status" value="1"/>
</dbReference>
<proteinExistence type="predicted"/>
<keyword evidence="1" id="KW-0732">Signal</keyword>
<feature type="chain" id="PRO_5020938809" evidence="1">
    <location>
        <begin position="37"/>
        <end position="207"/>
    </location>
</feature>
<accession>A0A4V3D190</accession>
<name>A0A4V3D190_9SPHI</name>
<feature type="signal peptide" evidence="1">
    <location>
        <begin position="1"/>
        <end position="36"/>
    </location>
</feature>
<reference evidence="3 4" key="1">
    <citation type="submission" date="2019-03" db="EMBL/GenBank/DDBJ databases">
        <title>Genomic Encyclopedia of Archaeal and Bacterial Type Strains, Phase II (KMG-II): from individual species to whole genera.</title>
        <authorList>
            <person name="Goeker M."/>
        </authorList>
    </citation>
    <scope>NUCLEOTIDE SEQUENCE [LARGE SCALE GENOMIC DNA]</scope>
    <source>
        <strain evidence="3 4">DSM 19035</strain>
    </source>
</reference>
<dbReference type="PANTHER" id="PTHR34406:SF1">
    <property type="entry name" value="PROTEIN YCEI"/>
    <property type="match status" value="1"/>
</dbReference>